<keyword evidence="3" id="KW-0539">Nucleus</keyword>
<dbReference type="PANTHER" id="PTHR12858:SF1">
    <property type="entry name" value="PRE-RRNA-PROCESSING PROTEIN TSR1 HOMOLOG"/>
    <property type="match status" value="1"/>
</dbReference>
<feature type="domain" description="Bms1-type G" evidence="8">
    <location>
        <begin position="86"/>
        <end position="245"/>
    </location>
</feature>
<dbReference type="GO" id="GO:0005730">
    <property type="term" value="C:nucleolus"/>
    <property type="evidence" value="ECO:0007669"/>
    <property type="project" value="UniProtKB-SubCell"/>
</dbReference>
<feature type="region of interest" description="Disordered" evidence="7">
    <location>
        <begin position="1"/>
        <end position="34"/>
    </location>
</feature>
<dbReference type="SMART" id="SM01362">
    <property type="entry name" value="DUF663"/>
    <property type="match status" value="1"/>
</dbReference>
<dbReference type="GO" id="GO:0034511">
    <property type="term" value="F:U3 snoRNA binding"/>
    <property type="evidence" value="ECO:0007669"/>
    <property type="project" value="TreeGrafter"/>
</dbReference>
<feature type="compositionally biased region" description="Basic residues" evidence="7">
    <location>
        <begin position="17"/>
        <end position="30"/>
    </location>
</feature>
<name>A0A9Q1HJH4_HOLLE</name>
<dbReference type="Pfam" id="PF08142">
    <property type="entry name" value="AARP2CN"/>
    <property type="match status" value="1"/>
</dbReference>
<keyword evidence="10" id="KW-1185">Reference proteome</keyword>
<comment type="function">
    <text evidence="4">Required during maturation of the 40S ribosomal subunit in the nucleolus.</text>
</comment>
<dbReference type="EMBL" id="JAIZAY010000002">
    <property type="protein sequence ID" value="KAJ8047341.1"/>
    <property type="molecule type" value="Genomic_DNA"/>
</dbReference>
<dbReference type="Pfam" id="PF04950">
    <property type="entry name" value="RIBIOP_C"/>
    <property type="match status" value="1"/>
</dbReference>
<dbReference type="OrthoDB" id="119302at2759"/>
<evidence type="ECO:0000256" key="1">
    <source>
        <dbReference type="ARBA" id="ARBA00004604"/>
    </source>
</evidence>
<accession>A0A9Q1HJH4</accession>
<dbReference type="PANTHER" id="PTHR12858">
    <property type="entry name" value="RIBOSOME BIOGENESIS PROTEIN"/>
    <property type="match status" value="1"/>
</dbReference>
<comment type="caution">
    <text evidence="9">The sequence shown here is derived from an EMBL/GenBank/DDBJ whole genome shotgun (WGS) entry which is preliminary data.</text>
</comment>
<reference evidence="9" key="1">
    <citation type="submission" date="2021-10" db="EMBL/GenBank/DDBJ databases">
        <title>Tropical sea cucumber genome reveals ecological adaptation and Cuvierian tubules defense mechanism.</title>
        <authorList>
            <person name="Chen T."/>
        </authorList>
    </citation>
    <scope>NUCLEOTIDE SEQUENCE</scope>
    <source>
        <strain evidence="9">Nanhai2018</strain>
        <tissue evidence="9">Muscle</tissue>
    </source>
</reference>
<evidence type="ECO:0000313" key="9">
    <source>
        <dbReference type="EMBL" id="KAJ8047341.1"/>
    </source>
</evidence>
<dbReference type="GO" id="GO:0030688">
    <property type="term" value="C:preribosome, small subunit precursor"/>
    <property type="evidence" value="ECO:0007669"/>
    <property type="project" value="TreeGrafter"/>
</dbReference>
<feature type="compositionally biased region" description="Acidic residues" evidence="7">
    <location>
        <begin position="411"/>
        <end position="433"/>
    </location>
</feature>
<evidence type="ECO:0000313" key="10">
    <source>
        <dbReference type="Proteomes" id="UP001152320"/>
    </source>
</evidence>
<dbReference type="GO" id="GO:0000479">
    <property type="term" value="P:endonucleolytic cleavage of tricistronic rRNA transcript (SSU-rRNA, 5.8S rRNA, LSU-rRNA)"/>
    <property type="evidence" value="ECO:0007669"/>
    <property type="project" value="TreeGrafter"/>
</dbReference>
<proteinExistence type="inferred from homology"/>
<evidence type="ECO:0000256" key="7">
    <source>
        <dbReference type="SAM" id="MobiDB-lite"/>
    </source>
</evidence>
<dbReference type="SMART" id="SM00785">
    <property type="entry name" value="AARP2CN"/>
    <property type="match status" value="1"/>
</dbReference>
<comment type="subcellular location">
    <subcellularLocation>
        <location evidence="1">Nucleus</location>
        <location evidence="1">Nucleolus</location>
    </subcellularLocation>
</comment>
<dbReference type="InterPro" id="IPR030387">
    <property type="entry name" value="G_Bms1/Tsr1_dom"/>
</dbReference>
<dbReference type="AlphaFoldDB" id="A0A9Q1HJH4"/>
<dbReference type="InterPro" id="IPR039761">
    <property type="entry name" value="Bms1/Tsr1"/>
</dbReference>
<evidence type="ECO:0000256" key="2">
    <source>
        <dbReference type="ARBA" id="ARBA00022517"/>
    </source>
</evidence>
<dbReference type="Pfam" id="PF22298">
    <property type="entry name" value="Tsr1_G-like"/>
    <property type="match status" value="1"/>
</dbReference>
<evidence type="ECO:0000256" key="3">
    <source>
        <dbReference type="ARBA" id="ARBA00023242"/>
    </source>
</evidence>
<sequence length="814" mass="92178">MKMALGQEAHRAGPLKQRNKAHKTGRHRSKGQIDDEMKGTKYTELLKIEMFYQTCILNFPKAIQKRKKRRDEVLAQKRNIGGKNTAPHLVLVIGLHSTLDPKKVVQKLMDCDSDNKVHPGNNDGCYNVSVIKFKQRFTFVVPPANLTAILDYAKVADSILCMMSPVEAWDDWGELCVSALFSQGLPTTTVTTQGLNDVPVKKRNEVRKALNKAVERRFPDSKFLPCDTDQEGQNLLRQLCHQKIKPLKWREPRSHMLVQNSEFVPQDGNESVGTLKITGFLRGPPLSVNGLVHLTGMGDFQMKQIDAVPDICPLIQQNRKPSKKDPISMGDTTSCDMDEDVTVLEVADPSCQESLDAEAEVDPMEGEQTWPTQEELDAADAQASIEETETVVKKVPKGTSDYQATWIVDSDGGESDDDDEDDDDIEEEEEDAEMAPKDVDTEEDDAVSVAKTDNMESETMSVSGDNKANYDVTFDEEMELEMLKKYREERMNEAFPDEIDTPMDIMAKVRFARYRGLKSFRTSPWDCMENLPMDYARIFQFQDFTRAKKRTLSKPREGLAEHGNCITVHVANVPKSFVENHPAGHPLIMFGMLPHEQKMSAMHFAIKRHYSSEEPIKSKERLIFQVGYRRFSACPIFSEHTVGNKHKYERFLPKDSSIAVASVYAPICFPPSSVLVFKESNSGTHSLVAVGTTLGSDPNRIVVKRVVLSGHPFKIINRTAVVRYMFFNREDILWFKPVELCTKWGRRGHIKEPLGTHGHMKCIFDGNLKSQDTVLMSLYKRMYPKWTFDPTGGSLINLTPEMFPSTQRSEMDTD</sequence>
<comment type="similarity">
    <text evidence="5">Belongs to the TRAFAC class translation factor GTPase superfamily. Bms1-like GTPase family. TSR1 subfamily.</text>
</comment>
<protein>
    <recommendedName>
        <fullName evidence="6">Pre-rRNA-processing protein TSR1 homolog</fullName>
    </recommendedName>
</protein>
<evidence type="ECO:0000256" key="6">
    <source>
        <dbReference type="ARBA" id="ARBA00040070"/>
    </source>
</evidence>
<dbReference type="GO" id="GO:0005525">
    <property type="term" value="F:GTP binding"/>
    <property type="evidence" value="ECO:0007669"/>
    <property type="project" value="TreeGrafter"/>
</dbReference>
<gene>
    <name evidence="9" type="ORF">HOLleu_06320</name>
</gene>
<organism evidence="9 10">
    <name type="scientific">Holothuria leucospilota</name>
    <name type="common">Black long sea cucumber</name>
    <name type="synonym">Mertensiothuria leucospilota</name>
    <dbReference type="NCBI Taxonomy" id="206669"/>
    <lineage>
        <taxon>Eukaryota</taxon>
        <taxon>Metazoa</taxon>
        <taxon>Echinodermata</taxon>
        <taxon>Eleutherozoa</taxon>
        <taxon>Echinozoa</taxon>
        <taxon>Holothuroidea</taxon>
        <taxon>Aspidochirotacea</taxon>
        <taxon>Aspidochirotida</taxon>
        <taxon>Holothuriidae</taxon>
        <taxon>Holothuria</taxon>
    </lineage>
</organism>
<dbReference type="Proteomes" id="UP001152320">
    <property type="component" value="Chromosome 2"/>
</dbReference>
<keyword evidence="2" id="KW-0690">Ribosome biogenesis</keyword>
<dbReference type="InterPro" id="IPR007034">
    <property type="entry name" value="BMS1_TSR1_C"/>
</dbReference>
<evidence type="ECO:0000256" key="4">
    <source>
        <dbReference type="ARBA" id="ARBA00037087"/>
    </source>
</evidence>
<dbReference type="PROSITE" id="PS51714">
    <property type="entry name" value="G_BMS1"/>
    <property type="match status" value="1"/>
</dbReference>
<dbReference type="GO" id="GO:0000462">
    <property type="term" value="P:maturation of SSU-rRNA from tricistronic rRNA transcript (SSU-rRNA, 5.8S rRNA, LSU-rRNA)"/>
    <property type="evidence" value="ECO:0007669"/>
    <property type="project" value="TreeGrafter"/>
</dbReference>
<dbReference type="InterPro" id="IPR012948">
    <property type="entry name" value="AARP2CN"/>
</dbReference>
<evidence type="ECO:0000259" key="8">
    <source>
        <dbReference type="PROSITE" id="PS51714"/>
    </source>
</evidence>
<feature type="region of interest" description="Disordered" evidence="7">
    <location>
        <begin position="403"/>
        <end position="446"/>
    </location>
</feature>
<evidence type="ECO:0000256" key="5">
    <source>
        <dbReference type="ARBA" id="ARBA00038288"/>
    </source>
</evidence>
<dbReference type="GO" id="GO:0003924">
    <property type="term" value="F:GTPase activity"/>
    <property type="evidence" value="ECO:0007669"/>
    <property type="project" value="TreeGrafter"/>
</dbReference>